<dbReference type="Proteomes" id="UP001235303">
    <property type="component" value="Unassembled WGS sequence"/>
</dbReference>
<keyword evidence="2" id="KW-1185">Reference proteome</keyword>
<accession>A0ABT7AXZ3</accession>
<comment type="caution">
    <text evidence="1">The sequence shown here is derived from an EMBL/GenBank/DDBJ whole genome shotgun (WGS) entry which is preliminary data.</text>
</comment>
<dbReference type="EMBL" id="JAQOSP010000127">
    <property type="protein sequence ID" value="MDJ1171777.1"/>
    <property type="molecule type" value="Genomic_DNA"/>
</dbReference>
<name>A0ABT7AXZ3_9CYAN</name>
<dbReference type="InterPro" id="IPR035943">
    <property type="entry name" value="XisI-like_sf"/>
</dbReference>
<reference evidence="1 2" key="1">
    <citation type="submission" date="2023-01" db="EMBL/GenBank/DDBJ databases">
        <title>Novel diversity within Roseofilum (Cyanobacteria; Desertifilaceae) from marine benthic mats with descriptions of four novel species.</title>
        <authorList>
            <person name="Wang Y."/>
            <person name="Berthold D.E."/>
            <person name="Hu J."/>
            <person name="Lefler F.W."/>
            <person name="Laughinghouse H.D. IV."/>
        </authorList>
    </citation>
    <scope>NUCLEOTIDE SEQUENCE [LARGE SCALE GENOMIC DNA]</scope>
    <source>
        <strain evidence="1 2">BLCC-M154</strain>
    </source>
</reference>
<sequence length="100" mass="11333">MFRLKLIDRGIDKADIVLAFYHPEHRKLTDECDRTTENNRSAIAPQPLLQCDRLNHASPDLSYPRRDRGGSVSGELTYTKVKSILFLAQGTKALYNVSLT</sequence>
<protein>
    <submittedName>
        <fullName evidence="1">Uncharacterized protein</fullName>
    </submittedName>
</protein>
<evidence type="ECO:0000313" key="1">
    <source>
        <dbReference type="EMBL" id="MDJ1171777.1"/>
    </source>
</evidence>
<proteinExistence type="predicted"/>
<organism evidence="1 2">
    <name type="scientific">Roseofilum acuticapitatum BLCC-M154</name>
    <dbReference type="NCBI Taxonomy" id="3022444"/>
    <lineage>
        <taxon>Bacteria</taxon>
        <taxon>Bacillati</taxon>
        <taxon>Cyanobacteriota</taxon>
        <taxon>Cyanophyceae</taxon>
        <taxon>Desertifilales</taxon>
        <taxon>Desertifilaceae</taxon>
        <taxon>Roseofilum</taxon>
        <taxon>Roseofilum acuticapitatum</taxon>
    </lineage>
</organism>
<dbReference type="SUPFAM" id="SSF143847">
    <property type="entry name" value="XisI-like"/>
    <property type="match status" value="1"/>
</dbReference>
<gene>
    <name evidence="1" type="ORF">PMG71_20315</name>
</gene>
<dbReference type="Gene3D" id="3.30.310.110">
    <property type="entry name" value="XisI-like"/>
    <property type="match status" value="1"/>
</dbReference>
<evidence type="ECO:0000313" key="2">
    <source>
        <dbReference type="Proteomes" id="UP001235303"/>
    </source>
</evidence>
<dbReference type="RefSeq" id="WP_283755531.1">
    <property type="nucleotide sequence ID" value="NZ_JAQOSP010000127.1"/>
</dbReference>